<dbReference type="SUPFAM" id="SSF47616">
    <property type="entry name" value="GST C-terminal domain-like"/>
    <property type="match status" value="1"/>
</dbReference>
<dbReference type="AlphaFoldDB" id="A0A2R8CG07"/>
<evidence type="ECO:0000313" key="3">
    <source>
        <dbReference type="Proteomes" id="UP000244898"/>
    </source>
</evidence>
<name>A0A2R8CG07_9RHOB</name>
<organism evidence="2 3">
    <name type="scientific">Falsiruegeria mediterranea M17</name>
    <dbReference type="NCBI Taxonomy" id="1200281"/>
    <lineage>
        <taxon>Bacteria</taxon>
        <taxon>Pseudomonadati</taxon>
        <taxon>Pseudomonadota</taxon>
        <taxon>Alphaproteobacteria</taxon>
        <taxon>Rhodobacterales</taxon>
        <taxon>Roseobacteraceae</taxon>
        <taxon>Falsiruegeria</taxon>
    </lineage>
</organism>
<dbReference type="Gene3D" id="3.40.30.10">
    <property type="entry name" value="Glutaredoxin"/>
    <property type="match status" value="1"/>
</dbReference>
<dbReference type="InterPro" id="IPR036282">
    <property type="entry name" value="Glutathione-S-Trfase_C_sf"/>
</dbReference>
<dbReference type="OrthoDB" id="7054557at2"/>
<dbReference type="EMBL" id="ONZG01000022">
    <property type="protein sequence ID" value="SPJ31383.1"/>
    <property type="molecule type" value="Genomic_DNA"/>
</dbReference>
<dbReference type="InterPro" id="IPR004045">
    <property type="entry name" value="Glutathione_S-Trfase_N"/>
</dbReference>
<feature type="domain" description="GST N-terminal" evidence="1">
    <location>
        <begin position="2"/>
        <end position="68"/>
    </location>
</feature>
<evidence type="ECO:0000259" key="1">
    <source>
        <dbReference type="Pfam" id="PF13417"/>
    </source>
</evidence>
<gene>
    <name evidence="2" type="ORF">TRM7615_04926</name>
</gene>
<reference evidence="3" key="1">
    <citation type="submission" date="2018-03" db="EMBL/GenBank/DDBJ databases">
        <authorList>
            <person name="Rodrigo-Torres L."/>
            <person name="Arahal R. D."/>
            <person name="Lucena T."/>
        </authorList>
    </citation>
    <scope>NUCLEOTIDE SEQUENCE [LARGE SCALE GENOMIC DNA]</scope>
    <source>
        <strain evidence="3">CECT 7615</strain>
    </source>
</reference>
<accession>A0A2R8CG07</accession>
<dbReference type="Proteomes" id="UP000244898">
    <property type="component" value="Unassembled WGS sequence"/>
</dbReference>
<protein>
    <recommendedName>
        <fullName evidence="1">GST N-terminal domain-containing protein</fullName>
    </recommendedName>
</protein>
<dbReference type="Pfam" id="PF13417">
    <property type="entry name" value="GST_N_3"/>
    <property type="match status" value="1"/>
</dbReference>
<dbReference type="SUPFAM" id="SSF52833">
    <property type="entry name" value="Thioredoxin-like"/>
    <property type="match status" value="1"/>
</dbReference>
<dbReference type="Gene3D" id="1.20.1050.10">
    <property type="match status" value="1"/>
</dbReference>
<keyword evidence="3" id="KW-1185">Reference proteome</keyword>
<proteinExistence type="predicted"/>
<evidence type="ECO:0000313" key="2">
    <source>
        <dbReference type="EMBL" id="SPJ31383.1"/>
    </source>
</evidence>
<sequence>MSPFSMKMRAYMRYRRIPFQWITDERANTVAQTKVETYMVPVLEDPEGVFRNDSTFMIDLLEERFPDRRAEPEDEADAFLAYLIEDFADEWLLWPFFMMRWRHEEDRKFNSQWIVYEYLRGDTTTPQFDGFATMWAARQTKLVRATCGEQEMFPLHDESLDALLKITERAFTSGMFLFGTRPSRAEFALYGILSQLILDHTPSAHLRQNFNFTYRWTTLMEDLSGREGAWQSLSADPERLKSSPVIDLLRLSAKYHLPLLRANRRAMDAGEKMLSFPIDDSTFTRRPAERHQGCLPALQDRYQSLSDDAKANLNSVLTDTGCLDYLA</sequence>
<dbReference type="InterPro" id="IPR036249">
    <property type="entry name" value="Thioredoxin-like_sf"/>
</dbReference>